<evidence type="ECO:0000313" key="1">
    <source>
        <dbReference type="EMBL" id="PTN02233.1"/>
    </source>
</evidence>
<protein>
    <submittedName>
        <fullName evidence="1">Uncharacterized protein</fullName>
    </submittedName>
</protein>
<dbReference type="OrthoDB" id="823957at2"/>
<dbReference type="Proteomes" id="UP000243525">
    <property type="component" value="Unassembled WGS sequence"/>
</dbReference>
<proteinExistence type="predicted"/>
<organism evidence="1 2">
    <name type="scientific">Mangrovibacterium marinum</name>
    <dbReference type="NCBI Taxonomy" id="1639118"/>
    <lineage>
        <taxon>Bacteria</taxon>
        <taxon>Pseudomonadati</taxon>
        <taxon>Bacteroidota</taxon>
        <taxon>Bacteroidia</taxon>
        <taxon>Marinilabiliales</taxon>
        <taxon>Prolixibacteraceae</taxon>
        <taxon>Mangrovibacterium</taxon>
    </lineage>
</organism>
<keyword evidence="2" id="KW-1185">Reference proteome</keyword>
<name>A0A2T5BSH8_9BACT</name>
<dbReference type="EMBL" id="QAAD01000040">
    <property type="protein sequence ID" value="PTN02233.1"/>
    <property type="molecule type" value="Genomic_DNA"/>
</dbReference>
<comment type="caution">
    <text evidence="1">The sequence shown here is derived from an EMBL/GenBank/DDBJ whole genome shotgun (WGS) entry which is preliminary data.</text>
</comment>
<evidence type="ECO:0000313" key="2">
    <source>
        <dbReference type="Proteomes" id="UP000243525"/>
    </source>
</evidence>
<dbReference type="RefSeq" id="WP_107824031.1">
    <property type="nucleotide sequence ID" value="NZ_QAAD01000040.1"/>
</dbReference>
<gene>
    <name evidence="1" type="ORF">C8N47_1409</name>
</gene>
<sequence>MSLVLTLATALFWSCQQDETMHNDAQAALKEALLPSPCDCVDEPLFMSGPTTVNNKENYAQVDYWNDNENFYIQVTANDQNTIESIALSYPFDYELDGAPKNCNYKINYNIDYSEAEPFHSHLFSFPLTGDWQCSIQQFALRVNGIDGNPVYYQEADASEDYSYEQGNRTITGVCDNVPIPISYLLSEICEQGCDESFSYTDNQDGTLTFYYTPAEAMSDVSVVFTFPQVEYITFLSGYEYESFARPGKGNAQNMQATLSFDACTEYSWTVQLVDCTAANATANGWTDFKVDDSSKKNEQTPNYQYSCPQQ</sequence>
<dbReference type="AlphaFoldDB" id="A0A2T5BSH8"/>
<accession>A0A2T5BSH8</accession>
<reference evidence="1 2" key="1">
    <citation type="submission" date="2018-04" db="EMBL/GenBank/DDBJ databases">
        <title>Genomic Encyclopedia of Archaeal and Bacterial Type Strains, Phase II (KMG-II): from individual species to whole genera.</title>
        <authorList>
            <person name="Goeker M."/>
        </authorList>
    </citation>
    <scope>NUCLEOTIDE SEQUENCE [LARGE SCALE GENOMIC DNA]</scope>
    <source>
        <strain evidence="1 2">DSM 28823</strain>
    </source>
</reference>